<dbReference type="EMBL" id="JTDE01003761">
    <property type="protein sequence ID" value="KAF7255679.1"/>
    <property type="molecule type" value="Genomic_DNA"/>
</dbReference>
<dbReference type="AlphaFoldDB" id="A0A8S9YLF0"/>
<proteinExistence type="predicted"/>
<sequence>MFTTSSNRISCVQFGYLTFNIEYDRKTFALRRCPLH</sequence>
<comment type="caution">
    <text evidence="1">The sequence shown here is derived from an EMBL/GenBank/DDBJ whole genome shotgun (WGS) entry which is preliminary data.</text>
</comment>
<name>A0A8S9YLF0_9TREM</name>
<protein>
    <submittedName>
        <fullName evidence="1">Uncharacterized protein</fullName>
    </submittedName>
</protein>
<dbReference type="Proteomes" id="UP000822476">
    <property type="component" value="Unassembled WGS sequence"/>
</dbReference>
<organism evidence="1 2">
    <name type="scientific">Paragonimus skrjabini miyazakii</name>
    <dbReference type="NCBI Taxonomy" id="59628"/>
    <lineage>
        <taxon>Eukaryota</taxon>
        <taxon>Metazoa</taxon>
        <taxon>Spiralia</taxon>
        <taxon>Lophotrochozoa</taxon>
        <taxon>Platyhelminthes</taxon>
        <taxon>Trematoda</taxon>
        <taxon>Digenea</taxon>
        <taxon>Plagiorchiida</taxon>
        <taxon>Troglotremata</taxon>
        <taxon>Troglotrematidae</taxon>
        <taxon>Paragonimus</taxon>
    </lineage>
</organism>
<gene>
    <name evidence="1" type="ORF">EG68_07552</name>
</gene>
<keyword evidence="2" id="KW-1185">Reference proteome</keyword>
<accession>A0A8S9YLF0</accession>
<reference evidence="1" key="1">
    <citation type="submission" date="2019-07" db="EMBL/GenBank/DDBJ databases">
        <title>Annotation for the trematode Paragonimus miyazaki's.</title>
        <authorList>
            <person name="Choi Y.-J."/>
        </authorList>
    </citation>
    <scope>NUCLEOTIDE SEQUENCE</scope>
    <source>
        <strain evidence="1">Japan</strain>
    </source>
</reference>
<evidence type="ECO:0000313" key="2">
    <source>
        <dbReference type="Proteomes" id="UP000822476"/>
    </source>
</evidence>
<evidence type="ECO:0000313" key="1">
    <source>
        <dbReference type="EMBL" id="KAF7255679.1"/>
    </source>
</evidence>